<evidence type="ECO:0000313" key="3">
    <source>
        <dbReference type="Proteomes" id="UP000041254"/>
    </source>
</evidence>
<keyword evidence="3" id="KW-1185">Reference proteome</keyword>
<evidence type="ECO:0000313" key="2">
    <source>
        <dbReference type="EMBL" id="CEM09768.1"/>
    </source>
</evidence>
<dbReference type="EMBL" id="CDMY01000395">
    <property type="protein sequence ID" value="CEM09768.1"/>
    <property type="molecule type" value="Genomic_DNA"/>
</dbReference>
<dbReference type="InParanoid" id="A0A0G4FAU3"/>
<dbReference type="AlphaFoldDB" id="A0A0G4FAU3"/>
<feature type="region of interest" description="Disordered" evidence="1">
    <location>
        <begin position="18"/>
        <end position="38"/>
    </location>
</feature>
<dbReference type="VEuPathDB" id="CryptoDB:Vbra_4365"/>
<accession>A0A0G4FAU3</accession>
<name>A0A0G4FAU3_VITBC</name>
<sequence>MYCLAPGMTIVVKAELQKRRPQKDLPAAQQTEHQEPLFASWPGAVGTAGEKFSFYKDLPEEDFKVYFPGHPKYRPPPEE</sequence>
<gene>
    <name evidence="2" type="ORF">Vbra_4365</name>
</gene>
<organism evidence="2 3">
    <name type="scientific">Vitrella brassicaformis (strain CCMP3155)</name>
    <dbReference type="NCBI Taxonomy" id="1169540"/>
    <lineage>
        <taxon>Eukaryota</taxon>
        <taxon>Sar</taxon>
        <taxon>Alveolata</taxon>
        <taxon>Colpodellida</taxon>
        <taxon>Vitrellaceae</taxon>
        <taxon>Vitrella</taxon>
    </lineage>
</organism>
<proteinExistence type="predicted"/>
<dbReference type="Proteomes" id="UP000041254">
    <property type="component" value="Unassembled WGS sequence"/>
</dbReference>
<evidence type="ECO:0000256" key="1">
    <source>
        <dbReference type="SAM" id="MobiDB-lite"/>
    </source>
</evidence>
<reference evidence="2 3" key="1">
    <citation type="submission" date="2014-11" db="EMBL/GenBank/DDBJ databases">
        <authorList>
            <person name="Zhu J."/>
            <person name="Qi W."/>
            <person name="Song R."/>
        </authorList>
    </citation>
    <scope>NUCLEOTIDE SEQUENCE [LARGE SCALE GENOMIC DNA]</scope>
</reference>
<protein>
    <submittedName>
        <fullName evidence="2">Uncharacterized protein</fullName>
    </submittedName>
</protein>